<dbReference type="InterPro" id="IPR000805">
    <property type="entry name" value="Glyco_hydro_26"/>
</dbReference>
<feature type="compositionally biased region" description="Low complexity" evidence="5">
    <location>
        <begin position="54"/>
        <end position="65"/>
    </location>
</feature>
<dbReference type="Pfam" id="PF02156">
    <property type="entry name" value="Glyco_hydro_26"/>
    <property type="match status" value="1"/>
</dbReference>
<keyword evidence="6" id="KW-1133">Transmembrane helix</keyword>
<organism evidence="8 9">
    <name type="scientific">Allomyces macrogynus (strain ATCC 38327)</name>
    <name type="common">Allomyces javanicus var. macrogynus</name>
    <dbReference type="NCBI Taxonomy" id="578462"/>
    <lineage>
        <taxon>Eukaryota</taxon>
        <taxon>Fungi</taxon>
        <taxon>Fungi incertae sedis</taxon>
        <taxon>Blastocladiomycota</taxon>
        <taxon>Blastocladiomycetes</taxon>
        <taxon>Blastocladiales</taxon>
        <taxon>Blastocladiaceae</taxon>
        <taxon>Allomyces</taxon>
    </lineage>
</organism>
<reference evidence="8 9" key="1">
    <citation type="submission" date="2009-11" db="EMBL/GenBank/DDBJ databases">
        <title>Annotation of Allomyces macrogynus ATCC 38327.</title>
        <authorList>
            <consortium name="The Broad Institute Genome Sequencing Platform"/>
            <person name="Russ C."/>
            <person name="Cuomo C."/>
            <person name="Burger G."/>
            <person name="Gray M.W."/>
            <person name="Holland P.W.H."/>
            <person name="King N."/>
            <person name="Lang F.B.F."/>
            <person name="Roger A.J."/>
            <person name="Ruiz-Trillo I."/>
            <person name="Young S.K."/>
            <person name="Zeng Q."/>
            <person name="Gargeya S."/>
            <person name="Fitzgerald M."/>
            <person name="Haas B."/>
            <person name="Abouelleil A."/>
            <person name="Alvarado L."/>
            <person name="Arachchi H.M."/>
            <person name="Berlin A."/>
            <person name="Chapman S.B."/>
            <person name="Gearin G."/>
            <person name="Goldberg J."/>
            <person name="Griggs A."/>
            <person name="Gujja S."/>
            <person name="Hansen M."/>
            <person name="Heiman D."/>
            <person name="Howarth C."/>
            <person name="Larimer J."/>
            <person name="Lui A."/>
            <person name="MacDonald P.J.P."/>
            <person name="McCowen C."/>
            <person name="Montmayeur A."/>
            <person name="Murphy C."/>
            <person name="Neiman D."/>
            <person name="Pearson M."/>
            <person name="Priest M."/>
            <person name="Roberts A."/>
            <person name="Saif S."/>
            <person name="Shea T."/>
            <person name="Sisk P."/>
            <person name="Stolte C."/>
            <person name="Sykes S."/>
            <person name="Wortman J."/>
            <person name="Nusbaum C."/>
            <person name="Birren B."/>
        </authorList>
    </citation>
    <scope>NUCLEOTIDE SEQUENCE [LARGE SCALE GENOMIC DNA]</scope>
    <source>
        <strain evidence="8 9">ATCC 38327</strain>
    </source>
</reference>
<evidence type="ECO:0000313" key="8">
    <source>
        <dbReference type="EMBL" id="KNE71593.1"/>
    </source>
</evidence>
<dbReference type="AlphaFoldDB" id="A0A0L0T9V8"/>
<sequence>MPEYHQLQPFTPRSPAAPAPPTPAYSLADPMLPPPGAHDQYLQQVGYAPPAPPAASSHASAFSPRPLDAHPYSNAHFSHHVHHYQVEDTGMKSIGRVKRVNRRRLILFGGLGVLVAAALTVGVLFGVGVLHIPTDSDAITASRTGPTAVSFTGKKVMPVPGGVIFGAHLWGDNIDWAPSSPQEWNQFAGFNGAGFGIFSSVDADKGVRDYDLVLEKADAVKATGAFLLLTIEPMDPKGLDMITDDVLAKIAGLAKKINDKGVPLMLRFAHEMNGSWNPWGQHPQKYRETWKRLAKAVRAQAPMTSLVWSPNGPQGYPWASETYAAKPGSDDYAAMDTNGDGVVDANDDPYSPYFPGTDYVDWIGGSIFHFDTYPFGKNEMPKANSALDMVMGGNVSSWSIAKFAKDRNLPFGAFETGIIYYPKPVSGETGTDVNRNLKRAWLAQLLDPNLRKQSGLALAIWFEIAKTEATNLYRDFSLFKEPAVRSDIKEDFKRYSVVGAK</sequence>
<keyword evidence="6" id="KW-0472">Membrane</keyword>
<dbReference type="Gene3D" id="3.20.20.80">
    <property type="entry name" value="Glycosidases"/>
    <property type="match status" value="1"/>
</dbReference>
<evidence type="ECO:0000256" key="4">
    <source>
        <dbReference type="PROSITE-ProRule" id="PRU01100"/>
    </source>
</evidence>
<keyword evidence="3 4" id="KW-0326">Glycosidase</keyword>
<dbReference type="Proteomes" id="UP000054350">
    <property type="component" value="Unassembled WGS sequence"/>
</dbReference>
<proteinExistence type="inferred from homology"/>
<dbReference type="PROSITE" id="PS51764">
    <property type="entry name" value="GH26"/>
    <property type="match status" value="1"/>
</dbReference>
<accession>A0A0L0T9V8</accession>
<reference evidence="9" key="2">
    <citation type="submission" date="2009-11" db="EMBL/GenBank/DDBJ databases">
        <title>The Genome Sequence of Allomyces macrogynus strain ATCC 38327.</title>
        <authorList>
            <consortium name="The Broad Institute Genome Sequencing Platform"/>
            <person name="Russ C."/>
            <person name="Cuomo C."/>
            <person name="Shea T."/>
            <person name="Young S.K."/>
            <person name="Zeng Q."/>
            <person name="Koehrsen M."/>
            <person name="Haas B."/>
            <person name="Borodovsky M."/>
            <person name="Guigo R."/>
            <person name="Alvarado L."/>
            <person name="Berlin A."/>
            <person name="Borenstein D."/>
            <person name="Chen Z."/>
            <person name="Engels R."/>
            <person name="Freedman E."/>
            <person name="Gellesch M."/>
            <person name="Goldberg J."/>
            <person name="Griggs A."/>
            <person name="Gujja S."/>
            <person name="Heiman D."/>
            <person name="Hepburn T."/>
            <person name="Howarth C."/>
            <person name="Jen D."/>
            <person name="Larson L."/>
            <person name="Lewis B."/>
            <person name="Mehta T."/>
            <person name="Park D."/>
            <person name="Pearson M."/>
            <person name="Roberts A."/>
            <person name="Saif S."/>
            <person name="Shenoy N."/>
            <person name="Sisk P."/>
            <person name="Stolte C."/>
            <person name="Sykes S."/>
            <person name="Walk T."/>
            <person name="White J."/>
            <person name="Yandava C."/>
            <person name="Burger G."/>
            <person name="Gray M.W."/>
            <person name="Holland P.W.H."/>
            <person name="King N."/>
            <person name="Lang F.B.F."/>
            <person name="Roger A.J."/>
            <person name="Ruiz-Trillo I."/>
            <person name="Lander E."/>
            <person name="Nusbaum C."/>
        </authorList>
    </citation>
    <scope>NUCLEOTIDE SEQUENCE [LARGE SCALE GENOMIC DNA]</scope>
    <source>
        <strain evidence="9">ATCC 38327</strain>
    </source>
</reference>
<evidence type="ECO:0000313" key="9">
    <source>
        <dbReference type="Proteomes" id="UP000054350"/>
    </source>
</evidence>
<feature type="domain" description="GH26" evidence="7">
    <location>
        <begin position="143"/>
        <end position="488"/>
    </location>
</feature>
<dbReference type="PANTHER" id="PTHR40079">
    <property type="entry name" value="MANNAN ENDO-1,4-BETA-MANNOSIDASE E-RELATED"/>
    <property type="match status" value="1"/>
</dbReference>
<name>A0A0L0T9V8_ALLM3</name>
<evidence type="ECO:0000256" key="5">
    <source>
        <dbReference type="SAM" id="MobiDB-lite"/>
    </source>
</evidence>
<dbReference type="VEuPathDB" id="FungiDB:AMAG_16155"/>
<evidence type="ECO:0000256" key="3">
    <source>
        <dbReference type="ARBA" id="ARBA00023295"/>
    </source>
</evidence>
<feature type="transmembrane region" description="Helical" evidence="6">
    <location>
        <begin position="105"/>
        <end position="130"/>
    </location>
</feature>
<keyword evidence="9" id="KW-1185">Reference proteome</keyword>
<dbReference type="GO" id="GO:0006080">
    <property type="term" value="P:substituted mannan metabolic process"/>
    <property type="evidence" value="ECO:0007669"/>
    <property type="project" value="InterPro"/>
</dbReference>
<keyword evidence="6" id="KW-0812">Transmembrane</keyword>
<dbReference type="OrthoDB" id="428177at2759"/>
<comment type="similarity">
    <text evidence="1 4">Belongs to the glycosyl hydrolase 26 family.</text>
</comment>
<dbReference type="GO" id="GO:0016985">
    <property type="term" value="F:mannan endo-1,4-beta-mannosidase activity"/>
    <property type="evidence" value="ECO:0007669"/>
    <property type="project" value="InterPro"/>
</dbReference>
<keyword evidence="2 4" id="KW-0378">Hydrolase</keyword>
<evidence type="ECO:0000256" key="2">
    <source>
        <dbReference type="ARBA" id="ARBA00022801"/>
    </source>
</evidence>
<feature type="region of interest" description="Disordered" evidence="5">
    <location>
        <begin position="1"/>
        <end position="65"/>
    </location>
</feature>
<evidence type="ECO:0000256" key="6">
    <source>
        <dbReference type="SAM" id="Phobius"/>
    </source>
</evidence>
<protein>
    <recommendedName>
        <fullName evidence="7">GH26 domain-containing protein</fullName>
    </recommendedName>
</protein>
<evidence type="ECO:0000256" key="1">
    <source>
        <dbReference type="ARBA" id="ARBA00007754"/>
    </source>
</evidence>
<dbReference type="EMBL" id="GG745373">
    <property type="protein sequence ID" value="KNE71593.1"/>
    <property type="molecule type" value="Genomic_DNA"/>
</dbReference>
<dbReference type="InterPro" id="IPR022790">
    <property type="entry name" value="GH26_dom"/>
</dbReference>
<dbReference type="SUPFAM" id="SSF51445">
    <property type="entry name" value="(Trans)glycosidases"/>
    <property type="match status" value="1"/>
</dbReference>
<feature type="active site" description="Nucleophile" evidence="4">
    <location>
        <position position="415"/>
    </location>
</feature>
<dbReference type="InterPro" id="IPR017853">
    <property type="entry name" value="GH"/>
</dbReference>
<gene>
    <name evidence="8" type="ORF">AMAG_16155</name>
</gene>
<dbReference type="eggNOG" id="ENOG502RQ70">
    <property type="taxonomic scope" value="Eukaryota"/>
</dbReference>
<dbReference type="PANTHER" id="PTHR40079:SF4">
    <property type="entry name" value="GH26 DOMAIN-CONTAINING PROTEIN-RELATED"/>
    <property type="match status" value="1"/>
</dbReference>
<evidence type="ECO:0000259" key="7">
    <source>
        <dbReference type="PROSITE" id="PS51764"/>
    </source>
</evidence>
<feature type="active site" description="Proton donor" evidence="4">
    <location>
        <position position="271"/>
    </location>
</feature>